<reference evidence="1" key="1">
    <citation type="submission" date="2018-06" db="EMBL/GenBank/DDBJ databases">
        <authorList>
            <person name="Zhirakovskaya E."/>
        </authorList>
    </citation>
    <scope>NUCLEOTIDE SEQUENCE</scope>
</reference>
<name>A0A3B1DYV1_9ZZZZ</name>
<gene>
    <name evidence="1" type="ORF">MNBD_NITROSPIRAE03-1747</name>
</gene>
<protein>
    <submittedName>
        <fullName evidence="1">Uncharacterized protein</fullName>
    </submittedName>
</protein>
<accession>A0A3B1DYV1</accession>
<evidence type="ECO:0000313" key="1">
    <source>
        <dbReference type="EMBL" id="VAX34207.1"/>
    </source>
</evidence>
<organism evidence="1">
    <name type="scientific">hydrothermal vent metagenome</name>
    <dbReference type="NCBI Taxonomy" id="652676"/>
    <lineage>
        <taxon>unclassified sequences</taxon>
        <taxon>metagenomes</taxon>
        <taxon>ecological metagenomes</taxon>
    </lineage>
</organism>
<sequence length="125" mass="13422">MIIPPKNIAVSVDCPFPCPELKGVGAVTLCIPRYRISDGVFGDIIHDSAPCMRGKRSNVVTVKITVSIYKLGFVVSPEGLEPVEKEMVVGVIGRYLEIIFVVACGDDVSGLIKTQGSHCHVHCSP</sequence>
<dbReference type="AlphaFoldDB" id="A0A3B1DYV1"/>
<dbReference type="EMBL" id="UOGI01000271">
    <property type="protein sequence ID" value="VAX34207.1"/>
    <property type="molecule type" value="Genomic_DNA"/>
</dbReference>
<proteinExistence type="predicted"/>